<keyword evidence="4 7" id="KW-1133">Transmembrane helix</keyword>
<dbReference type="STRING" id="145388.A0A0D2M9U4"/>
<feature type="compositionally biased region" description="Basic and acidic residues" evidence="6">
    <location>
        <begin position="58"/>
        <end position="77"/>
    </location>
</feature>
<dbReference type="GO" id="GO:0016020">
    <property type="term" value="C:membrane"/>
    <property type="evidence" value="ECO:0007669"/>
    <property type="project" value="UniProtKB-SubCell"/>
</dbReference>
<reference evidence="8 9" key="1">
    <citation type="journal article" date="2013" name="BMC Genomics">
        <title>Reconstruction of the lipid metabolism for the microalga Monoraphidium neglectum from its genome sequence reveals characteristics suitable for biofuel production.</title>
        <authorList>
            <person name="Bogen C."/>
            <person name="Al-Dilaimi A."/>
            <person name="Albersmeier A."/>
            <person name="Wichmann J."/>
            <person name="Grundmann M."/>
            <person name="Rupp O."/>
            <person name="Lauersen K.J."/>
            <person name="Blifernez-Klassen O."/>
            <person name="Kalinowski J."/>
            <person name="Goesmann A."/>
            <person name="Mussgnug J.H."/>
            <person name="Kruse O."/>
        </authorList>
    </citation>
    <scope>NUCLEOTIDE SEQUENCE [LARGE SCALE GENOMIC DNA]</scope>
    <source>
        <strain evidence="8 9">SAG 48.87</strain>
    </source>
</reference>
<dbReference type="GeneID" id="25727364"/>
<keyword evidence="2" id="KW-0813">Transport</keyword>
<feature type="transmembrane region" description="Helical" evidence="7">
    <location>
        <begin position="32"/>
        <end position="51"/>
    </location>
</feature>
<evidence type="ECO:0000256" key="3">
    <source>
        <dbReference type="ARBA" id="ARBA00022692"/>
    </source>
</evidence>
<dbReference type="OrthoDB" id="3639251at2759"/>
<gene>
    <name evidence="8" type="ORF">MNEG_10223</name>
</gene>
<evidence type="ECO:0000256" key="5">
    <source>
        <dbReference type="ARBA" id="ARBA00023136"/>
    </source>
</evidence>
<evidence type="ECO:0000256" key="7">
    <source>
        <dbReference type="SAM" id="Phobius"/>
    </source>
</evidence>
<organism evidence="8 9">
    <name type="scientific">Monoraphidium neglectum</name>
    <dbReference type="NCBI Taxonomy" id="145388"/>
    <lineage>
        <taxon>Eukaryota</taxon>
        <taxon>Viridiplantae</taxon>
        <taxon>Chlorophyta</taxon>
        <taxon>core chlorophytes</taxon>
        <taxon>Chlorophyceae</taxon>
        <taxon>CS clade</taxon>
        <taxon>Sphaeropleales</taxon>
        <taxon>Selenastraceae</taxon>
        <taxon>Monoraphidium</taxon>
    </lineage>
</organism>
<feature type="transmembrane region" description="Helical" evidence="7">
    <location>
        <begin position="279"/>
        <end position="299"/>
    </location>
</feature>
<dbReference type="PANTHER" id="PTHR23505">
    <property type="entry name" value="SPINSTER"/>
    <property type="match status" value="1"/>
</dbReference>
<evidence type="ECO:0000256" key="6">
    <source>
        <dbReference type="SAM" id="MobiDB-lite"/>
    </source>
</evidence>
<dbReference type="InterPro" id="IPR044770">
    <property type="entry name" value="MFS_spinster-like"/>
</dbReference>
<dbReference type="RefSeq" id="XP_013896761.1">
    <property type="nucleotide sequence ID" value="XM_014041307.1"/>
</dbReference>
<feature type="transmembrane region" description="Helical" evidence="7">
    <location>
        <begin position="370"/>
        <end position="388"/>
    </location>
</feature>
<dbReference type="PANTHER" id="PTHR23505:SF79">
    <property type="entry name" value="PROTEIN SPINSTER"/>
    <property type="match status" value="1"/>
</dbReference>
<feature type="transmembrane region" description="Helical" evidence="7">
    <location>
        <begin position="212"/>
        <end position="233"/>
    </location>
</feature>
<dbReference type="SUPFAM" id="SSF103473">
    <property type="entry name" value="MFS general substrate transporter"/>
    <property type="match status" value="1"/>
</dbReference>
<keyword evidence="9" id="KW-1185">Reference proteome</keyword>
<evidence type="ECO:0000256" key="2">
    <source>
        <dbReference type="ARBA" id="ARBA00022448"/>
    </source>
</evidence>
<sequence length="417" mass="43101">MAAVTPVYNYNFHVIAYETANSGGFGDGWRSLLYWLGVPGMAVAAMMFLSVQEPREQQKLEQQQRERQQQREQEQRQQRAQAQQEQLERGREQPLWEARRDERDGDGTGGGGGEGAALLQASGVAGALRRLARSADHWQPAPAGDPGGALATLRRRLVSGITPPPAGAPALVPAAAAAAAAAPPPALSAPEGFGGAALAPVRELLANPAFRTTTLAAALNDLGSYALIAWHSTFYERVFGLDSSVYAPILAVILPVGGIVGGVGGGLIADVLSQVGGRFWLTSGASILAAPFIAQSLLADSTTDSFLALLVGFAMSEAWRAPSAIMIRSIAPQELGSTASALYLCIRNLVGGAGPVAVAKLAEVVGLQRAMLLAPACYVVSGLLFLAAERAIEQQGRQKLAAAAAAAAPAPGGAAAE</sequence>
<comment type="subcellular location">
    <subcellularLocation>
        <location evidence="1">Membrane</location>
        <topology evidence="1">Multi-pass membrane protein</topology>
    </subcellularLocation>
</comment>
<keyword evidence="5 7" id="KW-0472">Membrane</keyword>
<evidence type="ECO:0000256" key="1">
    <source>
        <dbReference type="ARBA" id="ARBA00004141"/>
    </source>
</evidence>
<dbReference type="InterPro" id="IPR036259">
    <property type="entry name" value="MFS_trans_sf"/>
</dbReference>
<keyword evidence="3 7" id="KW-0812">Transmembrane</keyword>
<accession>A0A0D2M9U4</accession>
<feature type="transmembrane region" description="Helical" evidence="7">
    <location>
        <begin position="245"/>
        <end position="272"/>
    </location>
</feature>
<dbReference type="Proteomes" id="UP000054498">
    <property type="component" value="Unassembled WGS sequence"/>
</dbReference>
<protein>
    <submittedName>
        <fullName evidence="8">MFS family transporter</fullName>
    </submittedName>
</protein>
<feature type="region of interest" description="Disordered" evidence="6">
    <location>
        <begin position="58"/>
        <end position="117"/>
    </location>
</feature>
<dbReference type="Gene3D" id="1.20.1250.20">
    <property type="entry name" value="MFS general substrate transporter like domains"/>
    <property type="match status" value="1"/>
</dbReference>
<dbReference type="AlphaFoldDB" id="A0A0D2M9U4"/>
<evidence type="ECO:0000313" key="8">
    <source>
        <dbReference type="EMBL" id="KIY97741.1"/>
    </source>
</evidence>
<dbReference type="KEGG" id="mng:MNEG_10223"/>
<name>A0A0D2M9U4_9CHLO</name>
<feature type="compositionally biased region" description="Basic and acidic residues" evidence="6">
    <location>
        <begin position="86"/>
        <end position="106"/>
    </location>
</feature>
<dbReference type="EMBL" id="KK102448">
    <property type="protein sequence ID" value="KIY97741.1"/>
    <property type="molecule type" value="Genomic_DNA"/>
</dbReference>
<evidence type="ECO:0000313" key="9">
    <source>
        <dbReference type="Proteomes" id="UP000054498"/>
    </source>
</evidence>
<evidence type="ECO:0000256" key="4">
    <source>
        <dbReference type="ARBA" id="ARBA00022989"/>
    </source>
</evidence>
<proteinExistence type="predicted"/>